<proteinExistence type="predicted"/>
<dbReference type="Proteomes" id="UP000499080">
    <property type="component" value="Unassembled WGS sequence"/>
</dbReference>
<protein>
    <submittedName>
        <fullName evidence="1">Uncharacterized protein</fullName>
    </submittedName>
</protein>
<reference evidence="1 2" key="1">
    <citation type="journal article" date="2019" name="Sci. Rep.">
        <title>Orb-weaving spider Araneus ventricosus genome elucidates the spidroin gene catalogue.</title>
        <authorList>
            <person name="Kono N."/>
            <person name="Nakamura H."/>
            <person name="Ohtoshi R."/>
            <person name="Moran D.A.P."/>
            <person name="Shinohara A."/>
            <person name="Yoshida Y."/>
            <person name="Fujiwara M."/>
            <person name="Mori M."/>
            <person name="Tomita M."/>
            <person name="Arakawa K."/>
        </authorList>
    </citation>
    <scope>NUCLEOTIDE SEQUENCE [LARGE SCALE GENOMIC DNA]</scope>
</reference>
<organism evidence="1 2">
    <name type="scientific">Araneus ventricosus</name>
    <name type="common">Orbweaver spider</name>
    <name type="synonym">Epeira ventricosa</name>
    <dbReference type="NCBI Taxonomy" id="182803"/>
    <lineage>
        <taxon>Eukaryota</taxon>
        <taxon>Metazoa</taxon>
        <taxon>Ecdysozoa</taxon>
        <taxon>Arthropoda</taxon>
        <taxon>Chelicerata</taxon>
        <taxon>Arachnida</taxon>
        <taxon>Araneae</taxon>
        <taxon>Araneomorphae</taxon>
        <taxon>Entelegynae</taxon>
        <taxon>Araneoidea</taxon>
        <taxon>Araneidae</taxon>
        <taxon>Araneus</taxon>
    </lineage>
</organism>
<dbReference type="AlphaFoldDB" id="A0A4Y2CH17"/>
<comment type="caution">
    <text evidence="1">The sequence shown here is derived from an EMBL/GenBank/DDBJ whole genome shotgun (WGS) entry which is preliminary data.</text>
</comment>
<gene>
    <name evidence="1" type="ORF">AVEN_142545_1</name>
</gene>
<name>A0A4Y2CH17_ARAVE</name>
<keyword evidence="2" id="KW-1185">Reference proteome</keyword>
<evidence type="ECO:0000313" key="1">
    <source>
        <dbReference type="EMBL" id="GBM03254.1"/>
    </source>
</evidence>
<accession>A0A4Y2CH17</accession>
<sequence>MSVGVPGTLNDGHCHSLSTEARVLIAITDPTPPEGVILSAAFANEAASSAREEILTLPIWFSQDDMTSKKQVPQRFKKKIALTLWKLYKIGKSLHVSALGTSIT</sequence>
<evidence type="ECO:0000313" key="2">
    <source>
        <dbReference type="Proteomes" id="UP000499080"/>
    </source>
</evidence>
<dbReference type="EMBL" id="BGPR01000189">
    <property type="protein sequence ID" value="GBM03254.1"/>
    <property type="molecule type" value="Genomic_DNA"/>
</dbReference>